<evidence type="ECO:0000313" key="2">
    <source>
        <dbReference type="Proteomes" id="UP000235392"/>
    </source>
</evidence>
<proteinExistence type="predicted"/>
<name>A0A2N5UJN1_9BASI</name>
<evidence type="ECO:0000313" key="1">
    <source>
        <dbReference type="EMBL" id="PLW37960.1"/>
    </source>
</evidence>
<dbReference type="AlphaFoldDB" id="A0A2N5UJN1"/>
<dbReference type="PANTHER" id="PTHR48471:SF1">
    <property type="entry name" value="DDE TNP4 DOMAIN-CONTAINING PROTEIN"/>
    <property type="match status" value="1"/>
</dbReference>
<protein>
    <submittedName>
        <fullName evidence="1">Uncharacterized protein</fullName>
    </submittedName>
</protein>
<gene>
    <name evidence="1" type="ORF">PCASD_10042</name>
</gene>
<comment type="caution">
    <text evidence="1">The sequence shown here is derived from an EMBL/GenBank/DDBJ whole genome shotgun (WGS) entry which is preliminary data.</text>
</comment>
<accession>A0A2N5UJN1</accession>
<reference evidence="1 2" key="1">
    <citation type="submission" date="2017-11" db="EMBL/GenBank/DDBJ databases">
        <title>De novo assembly and phasing of dikaryotic genomes from two isolates of Puccinia coronata f. sp. avenae, the causal agent of oat crown rust.</title>
        <authorList>
            <person name="Miller M.E."/>
            <person name="Zhang Y."/>
            <person name="Omidvar V."/>
            <person name="Sperschneider J."/>
            <person name="Schwessinger B."/>
            <person name="Raley C."/>
            <person name="Palmer J.M."/>
            <person name="Garnica D."/>
            <person name="Upadhyaya N."/>
            <person name="Rathjen J."/>
            <person name="Taylor J.M."/>
            <person name="Park R.F."/>
            <person name="Dodds P.N."/>
            <person name="Hirsch C.D."/>
            <person name="Kianian S.F."/>
            <person name="Figueroa M."/>
        </authorList>
    </citation>
    <scope>NUCLEOTIDE SEQUENCE [LARGE SCALE GENOMIC DNA]</scope>
    <source>
        <strain evidence="1">12SD80</strain>
    </source>
</reference>
<dbReference type="EMBL" id="PGCI01000135">
    <property type="protein sequence ID" value="PLW37960.1"/>
    <property type="molecule type" value="Genomic_DNA"/>
</dbReference>
<dbReference type="Proteomes" id="UP000235392">
    <property type="component" value="Unassembled WGS sequence"/>
</dbReference>
<organism evidence="1 2">
    <name type="scientific">Puccinia coronata f. sp. avenae</name>
    <dbReference type="NCBI Taxonomy" id="200324"/>
    <lineage>
        <taxon>Eukaryota</taxon>
        <taxon>Fungi</taxon>
        <taxon>Dikarya</taxon>
        <taxon>Basidiomycota</taxon>
        <taxon>Pucciniomycotina</taxon>
        <taxon>Pucciniomycetes</taxon>
        <taxon>Pucciniales</taxon>
        <taxon>Pucciniaceae</taxon>
        <taxon>Puccinia</taxon>
    </lineage>
</organism>
<sequence length="107" mass="11750">MNSLTGSQQDEDNKAVVIVVALALLGKQVPIRTMRTYLTRPDLTGNPQGTSAWNHLRDVGNDQAFITVMGVDVRTFESLLIHFSMAWDSATITQLDVNPNGDPQPAR</sequence>
<dbReference type="PANTHER" id="PTHR48471">
    <property type="entry name" value="DDE TNP4 DOMAIN-CONTAINING PROTEIN"/>
    <property type="match status" value="1"/>
</dbReference>